<reference evidence="7" key="1">
    <citation type="journal article" date="2017" name="J. ISSAAS">
        <title>Comparative analysis of the genomes of Stylophora pistillata and Acropora digitifera provides evidence for extensive differences between species of corals.</title>
        <authorList>
            <person name="Voolstra C.R."/>
            <person name="Li Y."/>
            <person name="Liew Y.J."/>
            <person name="Baumgarten S."/>
            <person name="Zoccola D."/>
            <person name="Flot J.-F."/>
            <person name="Tambutte S."/>
            <person name="Allemand D."/>
            <person name="Aranda M."/>
        </authorList>
    </citation>
    <scope>NUCLEOTIDE SEQUENCE</scope>
    <source>
        <strain evidence="7">CSM Monaco</strain>
        <tissue evidence="7">Whole animal</tissue>
    </source>
</reference>
<dbReference type="CDD" id="cd03221">
    <property type="entry name" value="ABCF_EF-3"/>
    <property type="match status" value="1"/>
</dbReference>
<keyword evidence="2" id="KW-0677">Repeat</keyword>
<dbReference type="InterPro" id="IPR003593">
    <property type="entry name" value="AAA+_ATPase"/>
</dbReference>
<dbReference type="InterPro" id="IPR003439">
    <property type="entry name" value="ABC_transporter-like_ATP-bd"/>
</dbReference>
<accession>A0A2B4R9Z9</accession>
<dbReference type="PROSITE" id="PS50893">
    <property type="entry name" value="ABC_TRANSPORTER_2"/>
    <property type="match status" value="2"/>
</dbReference>
<dbReference type="AlphaFoldDB" id="A0A2B4R9Z9"/>
<keyword evidence="5" id="KW-0175">Coiled coil</keyword>
<feature type="coiled-coil region" evidence="5">
    <location>
        <begin position="1158"/>
        <end position="1226"/>
    </location>
</feature>
<feature type="domain" description="ABC transporter" evidence="6">
    <location>
        <begin position="570"/>
        <end position="856"/>
    </location>
</feature>
<protein>
    <submittedName>
        <fullName evidence="7">Aerobic cobaltochelatase subunit CobN</fullName>
    </submittedName>
</protein>
<evidence type="ECO:0000256" key="4">
    <source>
        <dbReference type="ARBA" id="ARBA00022840"/>
    </source>
</evidence>
<comment type="similarity">
    <text evidence="1">Belongs to the ABC transporter superfamily. ABCF family. EF3 subfamily.</text>
</comment>
<dbReference type="InterPro" id="IPR017871">
    <property type="entry name" value="ABC_transporter-like_CS"/>
</dbReference>
<dbReference type="Pfam" id="PF00005">
    <property type="entry name" value="ABC_tran"/>
    <property type="match status" value="2"/>
</dbReference>
<proteinExistence type="inferred from homology"/>
<dbReference type="InterPro" id="IPR032781">
    <property type="entry name" value="ABC_tran_Xtn"/>
</dbReference>
<dbReference type="EMBL" id="LSMT01001008">
    <property type="protein sequence ID" value="PFX13320.1"/>
    <property type="molecule type" value="Genomic_DNA"/>
</dbReference>
<dbReference type="InterPro" id="IPR027417">
    <property type="entry name" value="P-loop_NTPase"/>
</dbReference>
<evidence type="ECO:0000259" key="6">
    <source>
        <dbReference type="PROSITE" id="PS50893"/>
    </source>
</evidence>
<keyword evidence="4" id="KW-0067">ATP-binding</keyword>
<comment type="caution">
    <text evidence="7">The sequence shown here is derived from an EMBL/GenBank/DDBJ whole genome shotgun (WGS) entry which is preliminary data.</text>
</comment>
<dbReference type="InterPro" id="IPR003672">
    <property type="entry name" value="CobN/Mg_chltase"/>
</dbReference>
<dbReference type="SUPFAM" id="SSF52540">
    <property type="entry name" value="P-loop containing nucleoside triphosphate hydrolases"/>
    <property type="match status" value="2"/>
</dbReference>
<dbReference type="GO" id="GO:0005524">
    <property type="term" value="F:ATP binding"/>
    <property type="evidence" value="ECO:0007669"/>
    <property type="project" value="UniProtKB-KW"/>
</dbReference>
<dbReference type="OrthoDB" id="10252009at2759"/>
<dbReference type="Pfam" id="PF12848">
    <property type="entry name" value="ABC_tran_Xtn"/>
    <property type="match status" value="1"/>
</dbReference>
<name>A0A2B4R9Z9_STYPI</name>
<dbReference type="Gene3D" id="3.40.50.300">
    <property type="entry name" value="P-loop containing nucleotide triphosphate hydrolases"/>
    <property type="match status" value="2"/>
</dbReference>
<organism evidence="7">
    <name type="scientific">Stylophora pistillata</name>
    <name type="common">Smooth cauliflower coral</name>
    <dbReference type="NCBI Taxonomy" id="50429"/>
    <lineage>
        <taxon>Eukaryota</taxon>
        <taxon>Metazoa</taxon>
        <taxon>Cnidaria</taxon>
        <taxon>Anthozoa</taxon>
        <taxon>Hexacorallia</taxon>
        <taxon>Scleractinia</taxon>
        <taxon>Astrocoeniina</taxon>
        <taxon>Pocilloporidae</taxon>
        <taxon>Stylophora</taxon>
    </lineage>
</organism>
<dbReference type="PANTHER" id="PTHR44119">
    <property type="entry name" value="MAGNESIUM-CHELATASE SUBUNIT CHLH, CHLOROPLASTIC"/>
    <property type="match status" value="1"/>
</dbReference>
<dbReference type="Pfam" id="PF02514">
    <property type="entry name" value="CobN-Mg_chel"/>
    <property type="match status" value="1"/>
</dbReference>
<evidence type="ECO:0000256" key="5">
    <source>
        <dbReference type="SAM" id="Coils"/>
    </source>
</evidence>
<dbReference type="STRING" id="50429.A0A2B4R9Z9"/>
<evidence type="ECO:0000313" key="7">
    <source>
        <dbReference type="EMBL" id="PFX13320.1"/>
    </source>
</evidence>
<dbReference type="SMART" id="SM00382">
    <property type="entry name" value="AAA"/>
    <property type="match status" value="1"/>
</dbReference>
<evidence type="ECO:0000256" key="1">
    <source>
        <dbReference type="ARBA" id="ARBA00011054"/>
    </source>
</evidence>
<dbReference type="FunFam" id="3.40.50.300:FF:000070">
    <property type="entry name" value="Putative ABC transporter ATP-binding component"/>
    <property type="match status" value="1"/>
</dbReference>
<feature type="domain" description="ABC transporter" evidence="6">
    <location>
        <begin position="924"/>
        <end position="1138"/>
    </location>
</feature>
<gene>
    <name evidence="7" type="primary">cobN</name>
    <name evidence="7" type="ORF">AWC38_SpisGene22604</name>
</gene>
<sequence>MGVDQKRIAILENKIKTLVEKSHLKQDLSLEWDDLDTLFLKLDGYLCELKEAQIRDGLHIFGCPPKNDLKRDLLIALHRNPTDEKKSIPRAILQDLNVSVAILQSPYETPFEKSINGVFCRTIGKAIAEVETLAQTLLDGYLQNTMQDGWKNTRAVFDWIADNTLVKIAQTTNEITHLLQGLSGAYVPSGASGAPTRGRLDLLPTGRNFYAVDVRTVPTETAYEIGVKSADRLIERYLQEQGDYPKTVGLSVWGTATMRTGGDDIAQAFALMGVKPIWKNINRTVRDFEVIPLLKLGRPRVDVVLRVSGFFRDAFPDIINLFNAVVEKVAHLEEPLAENPIKERFLKETTEWQKKGLPEDKAKERSLYRVFGSKPGAYGAGLQAVIDEKNWKSDADLSEVYIQWSAYAYTRSKYGVSARESFENRLKTMEVVLQNQDNREHDLLDSDDYYQFQGGLANAVKNTKGTIPTIYFGDHSNVQQPKIKTLKEELLKVYRSRAVNPKWIKGVRRHGYKGAFEMSATLDYLFAYDATTDLIDDFMYEGITDAYLKDPENRAFLEQNNPWVVKDMSERLLEAMQRDDDFFTLNTHYTINGTAPNGLTLAIKKIGSGMFVVILSGTANPHTSDSNVNLKLTFLPAMFNGNPAADKIIGSTQTIKEKNVQIGFLRQDIDFEKGRTVLQEAYQAFTEILQLESKMTDINEQLATRTDYESNGYADLMNDLEEVTTRYEMIGGYHYQAETEKILKGLGFTQADFHNLTETFSGGWRMRIELAKLLLQKNDLLLLDEPTNHLDIESIIWLEDFLKRYAGAVMLVSHDKQFLDNVTNRTIEIVKGKLYDYKKPYSQYLVLREELRTQQLQAQKNQERTIKQKEQLIEKFRAKASKASMAQSLIKQLDKIERIAVDERETAVIKLRFQVANQPGKVVLSCEQVFKSFGEKNVLSGVDLELERGDKIAFVGQNGQGKSTLAKILVGVEKASLGVVNLGHNVQVSFFAQNQAAHLDGEKTLLETMEAAANDHNRAKVRDFLGSFLFRGDDVDKKIKVLSGGERNRLAICKMLLQPFNVLVMDEPTNHLDIASKNVLKTALQQFEGTLIIVSHDRDFLTGLTEKTVGFRNQKVKMYLGDVNYFLEANAIENMREVEKRTVEKKLQKSSPKQNKEGKQLKNKIGKLERKIDQLENEIATMEVLFFETPEKAKNPDLLNDYQRKKQALEKAMTDWESLQNTLEKN</sequence>
<evidence type="ECO:0000256" key="2">
    <source>
        <dbReference type="ARBA" id="ARBA00022737"/>
    </source>
</evidence>
<evidence type="ECO:0000256" key="3">
    <source>
        <dbReference type="ARBA" id="ARBA00022741"/>
    </source>
</evidence>
<keyword evidence="3" id="KW-0547">Nucleotide-binding</keyword>
<dbReference type="PROSITE" id="PS00211">
    <property type="entry name" value="ABC_TRANSPORTER_1"/>
    <property type="match status" value="2"/>
</dbReference>
<dbReference type="PANTHER" id="PTHR44119:SF4">
    <property type="entry name" value="AEROBIC COBALTOCHELATASE SUBUNIT COBN"/>
    <property type="match status" value="1"/>
</dbReference>
<dbReference type="GO" id="GO:0016887">
    <property type="term" value="F:ATP hydrolysis activity"/>
    <property type="evidence" value="ECO:0007669"/>
    <property type="project" value="InterPro"/>
</dbReference>
<dbReference type="FunFam" id="3.40.50.300:FF:000011">
    <property type="entry name" value="Putative ABC transporter ATP-binding component"/>
    <property type="match status" value="1"/>
</dbReference>